<name>A0YGG6_9GAMM</name>
<gene>
    <name evidence="1" type="ORF">GP2143_01140</name>
</gene>
<organism evidence="1 2">
    <name type="scientific">marine gamma proteobacterium HTCC2143</name>
    <dbReference type="NCBI Taxonomy" id="247633"/>
    <lineage>
        <taxon>Bacteria</taxon>
        <taxon>Pseudomonadati</taxon>
        <taxon>Pseudomonadota</taxon>
        <taxon>Gammaproteobacteria</taxon>
        <taxon>Cellvibrionales</taxon>
        <taxon>Spongiibacteraceae</taxon>
        <taxon>BD1-7 clade</taxon>
    </lineage>
</organism>
<keyword evidence="2" id="KW-1185">Reference proteome</keyword>
<dbReference type="AlphaFoldDB" id="A0YGG6"/>
<protein>
    <submittedName>
        <fullName evidence="1">Uncharacterized protein</fullName>
    </submittedName>
</protein>
<proteinExistence type="predicted"/>
<evidence type="ECO:0000313" key="2">
    <source>
        <dbReference type="Proteomes" id="UP000004931"/>
    </source>
</evidence>
<comment type="caution">
    <text evidence="1">The sequence shown here is derived from an EMBL/GenBank/DDBJ whole genome shotgun (WGS) entry which is preliminary data.</text>
</comment>
<reference evidence="1 2" key="1">
    <citation type="journal article" date="2010" name="J. Bacteriol.">
        <title>Genome sequence of the oligotrophic marine Gammaproteobacterium HTCC2143, isolated from the Oregon Coast.</title>
        <authorList>
            <person name="Oh H.M."/>
            <person name="Kang I."/>
            <person name="Ferriera S."/>
            <person name="Giovannoni S.J."/>
            <person name="Cho J.C."/>
        </authorList>
    </citation>
    <scope>NUCLEOTIDE SEQUENCE [LARGE SCALE GENOMIC DNA]</scope>
    <source>
        <strain evidence="1 2">HTCC2143</strain>
    </source>
</reference>
<dbReference type="Proteomes" id="UP000004931">
    <property type="component" value="Unassembled WGS sequence"/>
</dbReference>
<evidence type="ECO:0000313" key="1">
    <source>
        <dbReference type="EMBL" id="EAW30007.1"/>
    </source>
</evidence>
<accession>A0YGG6</accession>
<sequence length="74" mass="8463">MGNLHLDWTTLALLGDDIGLIVRKNGWAMPLLQSKCRQSLRCFKIEQNISRRSNLSAWRFGSQIYLITTSVKVV</sequence>
<dbReference type="EMBL" id="AAVT01000011">
    <property type="protein sequence ID" value="EAW30007.1"/>
    <property type="molecule type" value="Genomic_DNA"/>
</dbReference>